<feature type="signal peptide" evidence="18">
    <location>
        <begin position="1"/>
        <end position="23"/>
    </location>
</feature>
<keyword evidence="4 18" id="KW-1003">Cell membrane</keyword>
<comment type="caution">
    <text evidence="18">Lacks conserved residue(s) required for the propagation of feature annotation.</text>
</comment>
<keyword evidence="10 18" id="KW-1133">Transmembrane helix</keyword>
<dbReference type="SUPFAM" id="SSF74863">
    <property type="entry name" value="Thiol:disulfide interchange protein DsbD, N-terminal domain (DsbD-alpha)"/>
    <property type="match status" value="1"/>
</dbReference>
<dbReference type="GO" id="GO:0045454">
    <property type="term" value="P:cell redox homeostasis"/>
    <property type="evidence" value="ECO:0007669"/>
    <property type="project" value="TreeGrafter"/>
</dbReference>
<dbReference type="EMBL" id="JPXS01000016">
    <property type="protein sequence ID" value="KGQ33150.1"/>
    <property type="molecule type" value="Genomic_DNA"/>
</dbReference>
<feature type="transmembrane region" description="Helical" evidence="18">
    <location>
        <begin position="253"/>
        <end position="275"/>
    </location>
</feature>
<evidence type="ECO:0000259" key="19">
    <source>
        <dbReference type="PROSITE" id="PS51352"/>
    </source>
</evidence>
<dbReference type="EC" id="1.8.1.8" evidence="18"/>
<evidence type="ECO:0000256" key="16">
    <source>
        <dbReference type="ARBA" id="ARBA00047388"/>
    </source>
</evidence>
<keyword evidence="9 18" id="KW-0249">Electron transport</keyword>
<feature type="transmembrane region" description="Helical" evidence="18">
    <location>
        <begin position="337"/>
        <end position="361"/>
    </location>
</feature>
<feature type="transmembrane region" description="Helical" evidence="18">
    <location>
        <begin position="217"/>
        <end position="241"/>
    </location>
</feature>
<reference evidence="20 21" key="1">
    <citation type="submission" date="2014-08" db="EMBL/GenBank/DDBJ databases">
        <title>Chaperone-usher fimbriae in a diverse selection of Gallibacterium genomes.</title>
        <authorList>
            <person name="Kudirkiene E."/>
            <person name="Bager R.J."/>
            <person name="Johnson T.J."/>
            <person name="Bojesen A.M."/>
        </authorList>
    </citation>
    <scope>NUCLEOTIDE SEQUENCE [LARGE SCALE GENOMIC DNA]</scope>
    <source>
        <strain evidence="20 21">20558/3kl.</strain>
    </source>
</reference>
<evidence type="ECO:0000256" key="8">
    <source>
        <dbReference type="ARBA" id="ARBA00022748"/>
    </source>
</evidence>
<dbReference type="CDD" id="cd02953">
    <property type="entry name" value="DsbDgamma"/>
    <property type="match status" value="1"/>
</dbReference>
<dbReference type="InterPro" id="IPR022910">
    <property type="entry name" value="Thiol_diS_interchange_DbsD"/>
</dbReference>
<dbReference type="Pfam" id="PF02683">
    <property type="entry name" value="DsbD_TM"/>
    <property type="match status" value="1"/>
</dbReference>
<feature type="transmembrane region" description="Helical" evidence="18">
    <location>
        <begin position="373"/>
        <end position="391"/>
    </location>
</feature>
<dbReference type="PROSITE" id="PS51352">
    <property type="entry name" value="THIOREDOXIN_2"/>
    <property type="match status" value="1"/>
</dbReference>
<evidence type="ECO:0000256" key="5">
    <source>
        <dbReference type="ARBA" id="ARBA00022519"/>
    </source>
</evidence>
<comment type="similarity">
    <text evidence="2 18">Belongs to the thioredoxin family. DsbD subfamily.</text>
</comment>
<keyword evidence="3 18" id="KW-0813">Transport</keyword>
<dbReference type="Pfam" id="PF00085">
    <property type="entry name" value="Thioredoxin"/>
    <property type="match status" value="1"/>
</dbReference>
<dbReference type="Proteomes" id="UP000030526">
    <property type="component" value="Unassembled WGS sequence"/>
</dbReference>
<keyword evidence="11 18" id="KW-0560">Oxidoreductase</keyword>
<dbReference type="InterPro" id="IPR036249">
    <property type="entry name" value="Thioredoxin-like_sf"/>
</dbReference>
<keyword evidence="6 18" id="KW-0812">Transmembrane</keyword>
<evidence type="ECO:0000256" key="10">
    <source>
        <dbReference type="ARBA" id="ARBA00022989"/>
    </source>
</evidence>
<evidence type="ECO:0000313" key="21">
    <source>
        <dbReference type="Proteomes" id="UP000030526"/>
    </source>
</evidence>
<dbReference type="InterPro" id="IPR028250">
    <property type="entry name" value="DsbDN"/>
</dbReference>
<evidence type="ECO:0000256" key="18">
    <source>
        <dbReference type="HAMAP-Rule" id="MF_00399"/>
    </source>
</evidence>
<proteinExistence type="inferred from homology"/>
<dbReference type="GO" id="GO:0009055">
    <property type="term" value="F:electron transfer activity"/>
    <property type="evidence" value="ECO:0007669"/>
    <property type="project" value="UniProtKB-UniRule"/>
</dbReference>
<dbReference type="RefSeq" id="WP_039083661.1">
    <property type="nucleotide sequence ID" value="NZ_JPXS01000016.1"/>
</dbReference>
<comment type="catalytic activity">
    <reaction evidence="17 18">
        <text>[protein]-dithiol + NADP(+) = [protein]-disulfide + NADPH + H(+)</text>
        <dbReference type="Rhea" id="RHEA:18753"/>
        <dbReference type="Rhea" id="RHEA-COMP:10593"/>
        <dbReference type="Rhea" id="RHEA-COMP:10594"/>
        <dbReference type="ChEBI" id="CHEBI:15378"/>
        <dbReference type="ChEBI" id="CHEBI:29950"/>
        <dbReference type="ChEBI" id="CHEBI:50058"/>
        <dbReference type="ChEBI" id="CHEBI:57783"/>
        <dbReference type="ChEBI" id="CHEBI:58349"/>
        <dbReference type="EC" id="1.8.1.8"/>
    </reaction>
</comment>
<dbReference type="NCBIfam" id="NF001419">
    <property type="entry name" value="PRK00293.1"/>
    <property type="match status" value="1"/>
</dbReference>
<evidence type="ECO:0000256" key="7">
    <source>
        <dbReference type="ARBA" id="ARBA00022729"/>
    </source>
</evidence>
<dbReference type="GO" id="GO:0005886">
    <property type="term" value="C:plasma membrane"/>
    <property type="evidence" value="ECO:0007669"/>
    <property type="project" value="UniProtKB-SubCell"/>
</dbReference>
<dbReference type="InterPro" id="IPR035671">
    <property type="entry name" value="DsbD_gamma"/>
</dbReference>
<feature type="transmembrane region" description="Helical" evidence="18">
    <location>
        <begin position="178"/>
        <end position="205"/>
    </location>
</feature>
<dbReference type="SUPFAM" id="SSF52833">
    <property type="entry name" value="Thioredoxin-like"/>
    <property type="match status" value="1"/>
</dbReference>
<name>A0A0A2XR52_9PAST</name>
<feature type="domain" description="Thioredoxin" evidence="19">
    <location>
        <begin position="426"/>
        <end position="572"/>
    </location>
</feature>
<dbReference type="InterPro" id="IPR013766">
    <property type="entry name" value="Thioredoxin_domain"/>
</dbReference>
<keyword evidence="12 18" id="KW-0520">NAD</keyword>
<dbReference type="PANTHER" id="PTHR32234:SF0">
    <property type="entry name" value="THIOL:DISULFIDE INTERCHANGE PROTEIN DSBD"/>
    <property type="match status" value="1"/>
</dbReference>
<dbReference type="HAMAP" id="MF_00399">
    <property type="entry name" value="DbsD"/>
    <property type="match status" value="1"/>
</dbReference>
<feature type="disulfide bond" description="Redox-active" evidence="18">
    <location>
        <begin position="192"/>
        <end position="314"/>
    </location>
</feature>
<evidence type="ECO:0000256" key="11">
    <source>
        <dbReference type="ARBA" id="ARBA00023002"/>
    </source>
</evidence>
<dbReference type="InterPro" id="IPR003834">
    <property type="entry name" value="Cyt_c_assmbl_TM_dom"/>
</dbReference>
<organism evidence="20 21">
    <name type="scientific">Gallibacterium anatis</name>
    <dbReference type="NCBI Taxonomy" id="750"/>
    <lineage>
        <taxon>Bacteria</taxon>
        <taxon>Pseudomonadati</taxon>
        <taxon>Pseudomonadota</taxon>
        <taxon>Gammaproteobacteria</taxon>
        <taxon>Pasteurellales</taxon>
        <taxon>Pasteurellaceae</taxon>
        <taxon>Gallibacterium</taxon>
    </lineage>
</organism>
<evidence type="ECO:0000256" key="17">
    <source>
        <dbReference type="ARBA" id="ARBA00047804"/>
    </source>
</evidence>
<evidence type="ECO:0000256" key="14">
    <source>
        <dbReference type="ARBA" id="ARBA00023157"/>
    </source>
</evidence>
<keyword evidence="14 18" id="KW-1015">Disulfide bond</keyword>
<keyword evidence="7 18" id="KW-0732">Signal</keyword>
<dbReference type="Gene3D" id="3.40.30.10">
    <property type="entry name" value="Glutaredoxin"/>
    <property type="match status" value="1"/>
</dbReference>
<sequence length="574" mass="64444" precursor="true">MIKKYWQFFCTVFLISLFSSAYAGLFDKKAEFLTAEQAFPFSVQAQPQQIILHWEIQPNYYLYKHTIQVTGENVAFTQQIEPTIEKSHQDPYFGNTQIYEQGLEIKLLPKQQVFQAEGSLEVSYQGCTDGLCYPPQTRQIQLAELLNNTPSNTENTNITTDPETSLTQQLFQSKYAAFWFFLLGIGLAFTPCVLPMLPLLSALVIGQKQRANTAKALLLSVVYVQGMAFTYALLGLAVAAVGLSLQAWLQSPYVLSFFALLFVLLACSMFGLFHLQIPSSWQTKLNTLSQKQSAGVYGGVFVMGAIAGLIASPCTSAPLSAALLYVTQSGDLLTGALTLYLLALGMGVPLIAITVFGNKILPKAGAWLENVKVAFGFVLLALPIILLSRILPPYWEQILWSLLGIAFFIWFITIVGKAHRFWLLVALIGIVLSAAPLYFSWQQYWQNDNGNNENDTFITVTSLDQLQQQLRQNPHQIAMVDLYADWCVACKEFEHKTFNQPQVQQKLAQILLIRVDMTKNSVENQIVSKKYNVLGLPTILFFDQQGNEIEDSRITGFLEAQPFLDWLQKIQQKQ</sequence>
<dbReference type="PROSITE" id="PS00194">
    <property type="entry name" value="THIOREDOXIN_1"/>
    <property type="match status" value="1"/>
</dbReference>
<evidence type="ECO:0000256" key="4">
    <source>
        <dbReference type="ARBA" id="ARBA00022475"/>
    </source>
</evidence>
<dbReference type="Gene3D" id="2.60.40.1250">
    <property type="entry name" value="Thiol:disulfide interchange protein DsbD, N-terminal domain"/>
    <property type="match status" value="1"/>
</dbReference>
<evidence type="ECO:0000256" key="13">
    <source>
        <dbReference type="ARBA" id="ARBA00023136"/>
    </source>
</evidence>
<dbReference type="InterPro" id="IPR036929">
    <property type="entry name" value="DsbDN_sf"/>
</dbReference>
<dbReference type="GO" id="GO:0047134">
    <property type="term" value="F:protein-disulfide reductase [NAD(P)H] activity"/>
    <property type="evidence" value="ECO:0007669"/>
    <property type="project" value="UniProtKB-UniRule"/>
</dbReference>
<comment type="function">
    <text evidence="18">Required to facilitate the formation of correct disulfide bonds in some periplasmic proteins and for the assembly of the periplasmic c-type cytochromes. Acts by transferring electrons from cytoplasmic thioredoxin to the periplasm. This transfer involves a cascade of disulfide bond formation and reduction steps.</text>
</comment>
<comment type="subcellular location">
    <subcellularLocation>
        <location evidence="1 18">Cell inner membrane</location>
        <topology evidence="1 18">Multi-pass membrane protein</topology>
    </subcellularLocation>
</comment>
<evidence type="ECO:0000256" key="2">
    <source>
        <dbReference type="ARBA" id="ARBA00007241"/>
    </source>
</evidence>
<feature type="chain" id="PRO_5008983957" description="Thiol:disulfide interchange protein DsbD" evidence="18">
    <location>
        <begin position="24"/>
        <end position="574"/>
    </location>
</feature>
<comment type="caution">
    <text evidence="20">The sequence shown here is derived from an EMBL/GenBank/DDBJ whole genome shotgun (WGS) entry which is preliminary data.</text>
</comment>
<evidence type="ECO:0000256" key="1">
    <source>
        <dbReference type="ARBA" id="ARBA00004429"/>
    </source>
</evidence>
<evidence type="ECO:0000256" key="6">
    <source>
        <dbReference type="ARBA" id="ARBA00022692"/>
    </source>
</evidence>
<dbReference type="PANTHER" id="PTHR32234">
    <property type="entry name" value="THIOL:DISULFIDE INTERCHANGE PROTEIN DSBD"/>
    <property type="match status" value="1"/>
</dbReference>
<dbReference type="InterPro" id="IPR017937">
    <property type="entry name" value="Thioredoxin_CS"/>
</dbReference>
<keyword evidence="13 18" id="KW-0472">Membrane</keyword>
<evidence type="ECO:0000256" key="15">
    <source>
        <dbReference type="ARBA" id="ARBA00023284"/>
    </source>
</evidence>
<evidence type="ECO:0000256" key="12">
    <source>
        <dbReference type="ARBA" id="ARBA00023027"/>
    </source>
</evidence>
<dbReference type="AlphaFoldDB" id="A0A0A2XR52"/>
<dbReference type="Pfam" id="PF11412">
    <property type="entry name" value="DsbD_N"/>
    <property type="match status" value="1"/>
</dbReference>
<evidence type="ECO:0000256" key="3">
    <source>
        <dbReference type="ARBA" id="ARBA00022448"/>
    </source>
</evidence>
<comment type="catalytic activity">
    <reaction evidence="16 18">
        <text>[protein]-dithiol + NAD(+) = [protein]-disulfide + NADH + H(+)</text>
        <dbReference type="Rhea" id="RHEA:18749"/>
        <dbReference type="Rhea" id="RHEA-COMP:10593"/>
        <dbReference type="Rhea" id="RHEA-COMP:10594"/>
        <dbReference type="ChEBI" id="CHEBI:15378"/>
        <dbReference type="ChEBI" id="CHEBI:29950"/>
        <dbReference type="ChEBI" id="CHEBI:50058"/>
        <dbReference type="ChEBI" id="CHEBI:57540"/>
        <dbReference type="ChEBI" id="CHEBI:57945"/>
        <dbReference type="EC" id="1.8.1.8"/>
    </reaction>
</comment>
<dbReference type="GO" id="GO:0017004">
    <property type="term" value="P:cytochrome complex assembly"/>
    <property type="evidence" value="ECO:0007669"/>
    <property type="project" value="UniProtKB-UniRule"/>
</dbReference>
<keyword evidence="15 18" id="KW-0676">Redox-active center</keyword>
<evidence type="ECO:0000256" key="9">
    <source>
        <dbReference type="ARBA" id="ARBA00022982"/>
    </source>
</evidence>
<feature type="transmembrane region" description="Helical" evidence="18">
    <location>
        <begin position="397"/>
        <end position="414"/>
    </location>
</feature>
<accession>A0A0A2XR52</accession>
<gene>
    <name evidence="18" type="primary">dsbD</name>
    <name evidence="20" type="ORF">JP32_03820</name>
</gene>
<keyword evidence="8 18" id="KW-0201">Cytochrome c-type biogenesis</keyword>
<keyword evidence="5 18" id="KW-0997">Cell inner membrane</keyword>
<feature type="transmembrane region" description="Helical" evidence="18">
    <location>
        <begin position="421"/>
        <end position="441"/>
    </location>
</feature>
<protein>
    <recommendedName>
        <fullName evidence="18">Thiol:disulfide interchange protein DsbD</fullName>
        <ecNumber evidence="18">1.8.1.8</ecNumber>
    </recommendedName>
    <alternativeName>
        <fullName evidence="18">Protein-disulfide reductase</fullName>
        <shortName evidence="18">Disulfide reductase</shortName>
    </alternativeName>
</protein>
<feature type="transmembrane region" description="Helical" evidence="18">
    <location>
        <begin position="296"/>
        <end position="325"/>
    </location>
</feature>
<evidence type="ECO:0000313" key="20">
    <source>
        <dbReference type="EMBL" id="KGQ33150.1"/>
    </source>
</evidence>
<feature type="disulfide bond" description="Redox-active" evidence="18">
    <location>
        <begin position="487"/>
        <end position="490"/>
    </location>
</feature>